<gene>
    <name evidence="2" type="ORF">V3H18_07720</name>
</gene>
<dbReference type="Proteomes" id="UP001350748">
    <property type="component" value="Unassembled WGS sequence"/>
</dbReference>
<dbReference type="RefSeq" id="WP_332081431.1">
    <property type="nucleotide sequence ID" value="NZ_JAZHYN010000017.1"/>
</dbReference>
<evidence type="ECO:0000256" key="1">
    <source>
        <dbReference type="SAM" id="Phobius"/>
    </source>
</evidence>
<evidence type="ECO:0000313" key="2">
    <source>
        <dbReference type="EMBL" id="MEF3366419.1"/>
    </source>
</evidence>
<keyword evidence="3" id="KW-1185">Reference proteome</keyword>
<keyword evidence="1" id="KW-0472">Membrane</keyword>
<sequence length="101" mass="10425">MTSSTLEKSEKALSEATSLITEKTSAVAQKIGTAVDVAVEKAGEAVDAAKEKGADTKERADEVFSNIQDAIAKSAKGQPTMTVLLAVGVGFLLGALWKSGR</sequence>
<proteinExistence type="predicted"/>
<comment type="caution">
    <text evidence="2">The sequence shown here is derived from an EMBL/GenBank/DDBJ whole genome shotgun (WGS) entry which is preliminary data.</text>
</comment>
<name>A0ABU7XGA5_9HYPH</name>
<keyword evidence="1" id="KW-1133">Transmembrane helix</keyword>
<keyword evidence="1" id="KW-0812">Transmembrane</keyword>
<feature type="transmembrane region" description="Helical" evidence="1">
    <location>
        <begin position="80"/>
        <end position="97"/>
    </location>
</feature>
<evidence type="ECO:0008006" key="4">
    <source>
        <dbReference type="Google" id="ProtNLM"/>
    </source>
</evidence>
<evidence type="ECO:0000313" key="3">
    <source>
        <dbReference type="Proteomes" id="UP001350748"/>
    </source>
</evidence>
<protein>
    <recommendedName>
        <fullName evidence="4">DUF883 family protein</fullName>
    </recommendedName>
</protein>
<accession>A0ABU7XGA5</accession>
<organism evidence="2 3">
    <name type="scientific">Methylocystis borbori</name>
    <dbReference type="NCBI Taxonomy" id="3118750"/>
    <lineage>
        <taxon>Bacteria</taxon>
        <taxon>Pseudomonadati</taxon>
        <taxon>Pseudomonadota</taxon>
        <taxon>Alphaproteobacteria</taxon>
        <taxon>Hyphomicrobiales</taxon>
        <taxon>Methylocystaceae</taxon>
        <taxon>Methylocystis</taxon>
    </lineage>
</organism>
<reference evidence="2 3" key="1">
    <citation type="submission" date="2024-02" db="EMBL/GenBank/DDBJ databases">
        <authorList>
            <person name="Grouzdev D."/>
        </authorList>
    </citation>
    <scope>NUCLEOTIDE SEQUENCE [LARGE SCALE GENOMIC DNA]</scope>
    <source>
        <strain evidence="2 3">9N</strain>
    </source>
</reference>
<dbReference type="EMBL" id="JAZHYN010000017">
    <property type="protein sequence ID" value="MEF3366419.1"/>
    <property type="molecule type" value="Genomic_DNA"/>
</dbReference>